<sequence length="178" mass="20276">MWCDGVSPPESRWTAATRRFKKPGENLNDNVRFSFSVARDVPWTRLGTYLHQLSPPHGKSKHWELPVCYPLILIRVPADVQARRIINNQPQPCLAAGRQALSIFRQFPLSQLRFPLSDRRIICSVAVISVSNGSTARHRIPTIGIHRLHPLARICRYLSADHGLDNERLLKSGSAEWR</sequence>
<name>A0ABR4FZT6_9EURO</name>
<accession>A0ABR4FZT6</accession>
<organism evidence="1 2">
    <name type="scientific">Aspergillus keveii</name>
    <dbReference type="NCBI Taxonomy" id="714993"/>
    <lineage>
        <taxon>Eukaryota</taxon>
        <taxon>Fungi</taxon>
        <taxon>Dikarya</taxon>
        <taxon>Ascomycota</taxon>
        <taxon>Pezizomycotina</taxon>
        <taxon>Eurotiomycetes</taxon>
        <taxon>Eurotiomycetidae</taxon>
        <taxon>Eurotiales</taxon>
        <taxon>Aspergillaceae</taxon>
        <taxon>Aspergillus</taxon>
        <taxon>Aspergillus subgen. Nidulantes</taxon>
    </lineage>
</organism>
<gene>
    <name evidence="1" type="ORF">BJX66DRAFT_250485</name>
</gene>
<protein>
    <submittedName>
        <fullName evidence="1">Uncharacterized protein</fullName>
    </submittedName>
</protein>
<proteinExistence type="predicted"/>
<reference evidence="1 2" key="1">
    <citation type="submission" date="2024-07" db="EMBL/GenBank/DDBJ databases">
        <title>Section-level genome sequencing and comparative genomics of Aspergillus sections Usti and Cavernicolus.</title>
        <authorList>
            <consortium name="Lawrence Berkeley National Laboratory"/>
            <person name="Nybo J.L."/>
            <person name="Vesth T.C."/>
            <person name="Theobald S."/>
            <person name="Frisvad J.C."/>
            <person name="Larsen T.O."/>
            <person name="Kjaerboelling I."/>
            <person name="Rothschild-Mancinelli K."/>
            <person name="Lyhne E.K."/>
            <person name="Kogle M.E."/>
            <person name="Barry K."/>
            <person name="Clum A."/>
            <person name="Na H."/>
            <person name="Ledsgaard L."/>
            <person name="Lin J."/>
            <person name="Lipzen A."/>
            <person name="Kuo A."/>
            <person name="Riley R."/>
            <person name="Mondo S."/>
            <person name="Labutti K."/>
            <person name="Haridas S."/>
            <person name="Pangalinan J."/>
            <person name="Salamov A.A."/>
            <person name="Simmons B.A."/>
            <person name="Magnuson J.K."/>
            <person name="Chen J."/>
            <person name="Drula E."/>
            <person name="Henrissat B."/>
            <person name="Wiebenga A."/>
            <person name="Lubbers R.J."/>
            <person name="Gomes A.C."/>
            <person name="Makela M.R."/>
            <person name="Stajich J."/>
            <person name="Grigoriev I.V."/>
            <person name="Mortensen U.H."/>
            <person name="De Vries R.P."/>
            <person name="Baker S.E."/>
            <person name="Andersen M.R."/>
        </authorList>
    </citation>
    <scope>NUCLEOTIDE SEQUENCE [LARGE SCALE GENOMIC DNA]</scope>
    <source>
        <strain evidence="1 2">CBS 209.92</strain>
    </source>
</reference>
<dbReference type="EMBL" id="JBFTWV010000074">
    <property type="protein sequence ID" value="KAL2788789.1"/>
    <property type="molecule type" value="Genomic_DNA"/>
</dbReference>
<dbReference type="Proteomes" id="UP001610563">
    <property type="component" value="Unassembled WGS sequence"/>
</dbReference>
<evidence type="ECO:0000313" key="2">
    <source>
        <dbReference type="Proteomes" id="UP001610563"/>
    </source>
</evidence>
<evidence type="ECO:0000313" key="1">
    <source>
        <dbReference type="EMBL" id="KAL2788789.1"/>
    </source>
</evidence>
<keyword evidence="2" id="KW-1185">Reference proteome</keyword>
<comment type="caution">
    <text evidence="1">The sequence shown here is derived from an EMBL/GenBank/DDBJ whole genome shotgun (WGS) entry which is preliminary data.</text>
</comment>